<dbReference type="SUPFAM" id="SSF55874">
    <property type="entry name" value="ATPase domain of HSP90 chaperone/DNA topoisomerase II/histidine kinase"/>
    <property type="match status" value="1"/>
</dbReference>
<dbReference type="PANTHER" id="PTHR43711:SF1">
    <property type="entry name" value="HISTIDINE KINASE 1"/>
    <property type="match status" value="1"/>
</dbReference>
<name>A0A146G699_TERSA</name>
<protein>
    <recommendedName>
        <fullName evidence="2">histidine kinase</fullName>
        <ecNumber evidence="2">2.7.13.3</ecNumber>
    </recommendedName>
</protein>
<evidence type="ECO:0000256" key="7">
    <source>
        <dbReference type="SAM" id="MobiDB-lite"/>
    </source>
</evidence>
<reference evidence="11" key="1">
    <citation type="journal article" date="2017" name="Genome Announc.">
        <title>Draft Genome Sequence of Terrimicrobium sacchariphilum NM-5T, a Facultative Anaerobic Soil Bacterium of the Class Spartobacteria.</title>
        <authorList>
            <person name="Qiu Y.L."/>
            <person name="Tourlousse D.M."/>
            <person name="Matsuura N."/>
            <person name="Ohashi A."/>
            <person name="Sekiguchi Y."/>
        </authorList>
    </citation>
    <scope>NUCLEOTIDE SEQUENCE [LARGE SCALE GENOMIC DNA]</scope>
    <source>
        <strain evidence="11">NM-5</strain>
    </source>
</reference>
<keyword evidence="11" id="KW-1185">Reference proteome</keyword>
<organism evidence="10 11">
    <name type="scientific">Terrimicrobium sacchariphilum</name>
    <dbReference type="NCBI Taxonomy" id="690879"/>
    <lineage>
        <taxon>Bacteria</taxon>
        <taxon>Pseudomonadati</taxon>
        <taxon>Verrucomicrobiota</taxon>
        <taxon>Terrimicrobiia</taxon>
        <taxon>Terrimicrobiales</taxon>
        <taxon>Terrimicrobiaceae</taxon>
        <taxon>Terrimicrobium</taxon>
    </lineage>
</organism>
<dbReference type="InterPro" id="IPR050736">
    <property type="entry name" value="Sensor_HK_Regulatory"/>
</dbReference>
<dbReference type="SMART" id="SM00387">
    <property type="entry name" value="HATPase_c"/>
    <property type="match status" value="1"/>
</dbReference>
<proteinExistence type="predicted"/>
<dbReference type="STRING" id="690879.TSACC_21305"/>
<dbReference type="SMART" id="SM00388">
    <property type="entry name" value="HisKA"/>
    <property type="match status" value="1"/>
</dbReference>
<gene>
    <name evidence="10" type="ORF">TSACC_21305</name>
</gene>
<comment type="catalytic activity">
    <reaction evidence="1">
        <text>ATP + protein L-histidine = ADP + protein N-phospho-L-histidine.</text>
        <dbReference type="EC" id="2.7.13.3"/>
    </reaction>
</comment>
<feature type="domain" description="Histidine kinase" evidence="9">
    <location>
        <begin position="371"/>
        <end position="589"/>
    </location>
</feature>
<dbReference type="Gene3D" id="1.10.287.130">
    <property type="match status" value="1"/>
</dbReference>
<evidence type="ECO:0000256" key="1">
    <source>
        <dbReference type="ARBA" id="ARBA00000085"/>
    </source>
</evidence>
<dbReference type="GO" id="GO:0000155">
    <property type="term" value="F:phosphorelay sensor kinase activity"/>
    <property type="evidence" value="ECO:0007669"/>
    <property type="project" value="InterPro"/>
</dbReference>
<dbReference type="EMBL" id="BDCO01000002">
    <property type="protein sequence ID" value="GAT32903.1"/>
    <property type="molecule type" value="Genomic_DNA"/>
</dbReference>
<dbReference type="InterPro" id="IPR003594">
    <property type="entry name" value="HATPase_dom"/>
</dbReference>
<dbReference type="InterPro" id="IPR036890">
    <property type="entry name" value="HATPase_C_sf"/>
</dbReference>
<comment type="caution">
    <text evidence="10">The sequence shown here is derived from an EMBL/GenBank/DDBJ whole genome shotgun (WGS) entry which is preliminary data.</text>
</comment>
<keyword evidence="8" id="KW-0472">Membrane</keyword>
<keyword evidence="5 10" id="KW-0418">Kinase</keyword>
<dbReference type="InterPro" id="IPR003661">
    <property type="entry name" value="HisK_dim/P_dom"/>
</dbReference>
<dbReference type="EC" id="2.7.13.3" evidence="2"/>
<evidence type="ECO:0000313" key="11">
    <source>
        <dbReference type="Proteomes" id="UP000076023"/>
    </source>
</evidence>
<dbReference type="InterPro" id="IPR004358">
    <property type="entry name" value="Sig_transdc_His_kin-like_C"/>
</dbReference>
<dbReference type="InParanoid" id="A0A146G699"/>
<evidence type="ECO:0000256" key="8">
    <source>
        <dbReference type="SAM" id="Phobius"/>
    </source>
</evidence>
<dbReference type="CDD" id="cd00082">
    <property type="entry name" value="HisKA"/>
    <property type="match status" value="1"/>
</dbReference>
<dbReference type="OrthoDB" id="9813151at2"/>
<evidence type="ECO:0000259" key="9">
    <source>
        <dbReference type="PROSITE" id="PS50109"/>
    </source>
</evidence>
<feature type="region of interest" description="Disordered" evidence="7">
    <location>
        <begin position="169"/>
        <end position="198"/>
    </location>
</feature>
<feature type="transmembrane region" description="Helical" evidence="8">
    <location>
        <begin position="328"/>
        <end position="351"/>
    </location>
</feature>
<dbReference type="InterPro" id="IPR036097">
    <property type="entry name" value="HisK_dim/P_sf"/>
</dbReference>
<keyword evidence="8" id="KW-0812">Transmembrane</keyword>
<dbReference type="Pfam" id="PF02518">
    <property type="entry name" value="HATPase_c"/>
    <property type="match status" value="1"/>
</dbReference>
<dbReference type="InterPro" id="IPR005467">
    <property type="entry name" value="His_kinase_dom"/>
</dbReference>
<dbReference type="SUPFAM" id="SSF47384">
    <property type="entry name" value="Homodimeric domain of signal transducing histidine kinase"/>
    <property type="match status" value="1"/>
</dbReference>
<accession>A0A146G699</accession>
<dbReference type="PROSITE" id="PS50109">
    <property type="entry name" value="HIS_KIN"/>
    <property type="match status" value="1"/>
</dbReference>
<dbReference type="Gene3D" id="3.30.565.10">
    <property type="entry name" value="Histidine kinase-like ATPase, C-terminal domain"/>
    <property type="match status" value="1"/>
</dbReference>
<keyword evidence="6" id="KW-0902">Two-component regulatory system</keyword>
<dbReference type="PRINTS" id="PR00344">
    <property type="entry name" value="BCTRLSENSOR"/>
</dbReference>
<evidence type="ECO:0000256" key="2">
    <source>
        <dbReference type="ARBA" id="ARBA00012438"/>
    </source>
</evidence>
<dbReference type="AlphaFoldDB" id="A0A146G699"/>
<sequence>MFRSALIFLVAIFLPSLVLGWLALRAAGEQNVLIERQAADLHQAQTDAIAADLRQAVEQQQGAFVEQVRQLVAAHGAEAVAENFGSRLGEGGWFGGIPFAISPGGALAYPSISQARQEAGMAAFLAGNSSFLSNAAPAEIYQLPQSAAPAAKNAQSKSLLSSVDWVASRSSKPKETPTQQAATRNISPQKGYESSDAAASSRIAPELSNFQTAIAGAPQGIMARFVQDELQVLFWTKPEARSEWVFGVMLTARQLQEMIAPAFDHLDPSGEHLAVLNDRSRPVLRLPGDFSAEWKHPFVATEIGEVLPHWEVALYLANPGALTKSARLVSITLVLLIMLALGAILAGAYFVSVDIRRQLAIAQKKTDFVSNVSHELKTPLTSIRMFAELLVEGKVTEPEKQSRYLRIIATESERLTRLVNNVLDFARMERKRKVYAMHAVDLHEIIARLWEVESTRLREAGFSVTWDAATGPYPVVCDADAITQVLVNLFSNAEKYAADGREITLATRLEPRDFIAEVKDRGPGIPRAEEEKIFEAFHRVDDSLTSGIQGSGLGLTLARRIICDHGGDLRVLPREGGGCVFTVRLPRKPFDHS</sequence>
<keyword evidence="4" id="KW-0808">Transferase</keyword>
<keyword evidence="3" id="KW-0597">Phosphoprotein</keyword>
<dbReference type="Proteomes" id="UP000076023">
    <property type="component" value="Unassembled WGS sequence"/>
</dbReference>
<dbReference type="RefSeq" id="WP_075078702.1">
    <property type="nucleotide sequence ID" value="NZ_BDCO01000002.1"/>
</dbReference>
<evidence type="ECO:0000256" key="5">
    <source>
        <dbReference type="ARBA" id="ARBA00022777"/>
    </source>
</evidence>
<dbReference type="CDD" id="cd00075">
    <property type="entry name" value="HATPase"/>
    <property type="match status" value="1"/>
</dbReference>
<evidence type="ECO:0000256" key="3">
    <source>
        <dbReference type="ARBA" id="ARBA00022553"/>
    </source>
</evidence>
<keyword evidence="8" id="KW-1133">Transmembrane helix</keyword>
<dbReference type="FunFam" id="1.10.287.130:FF:000001">
    <property type="entry name" value="Two-component sensor histidine kinase"/>
    <property type="match status" value="1"/>
</dbReference>
<feature type="compositionally biased region" description="Polar residues" evidence="7">
    <location>
        <begin position="176"/>
        <end position="188"/>
    </location>
</feature>
<evidence type="ECO:0000256" key="6">
    <source>
        <dbReference type="ARBA" id="ARBA00023012"/>
    </source>
</evidence>
<evidence type="ECO:0000313" key="10">
    <source>
        <dbReference type="EMBL" id="GAT32903.1"/>
    </source>
</evidence>
<dbReference type="PANTHER" id="PTHR43711">
    <property type="entry name" value="TWO-COMPONENT HISTIDINE KINASE"/>
    <property type="match status" value="1"/>
</dbReference>
<dbReference type="Pfam" id="PF00512">
    <property type="entry name" value="HisKA"/>
    <property type="match status" value="1"/>
</dbReference>
<evidence type="ECO:0000256" key="4">
    <source>
        <dbReference type="ARBA" id="ARBA00022679"/>
    </source>
</evidence>